<evidence type="ECO:0000256" key="1">
    <source>
        <dbReference type="ARBA" id="ARBA00023125"/>
    </source>
</evidence>
<dbReference type="PROSITE" id="PS50943">
    <property type="entry name" value="HTH_CROC1"/>
    <property type="match status" value="1"/>
</dbReference>
<dbReference type="Proteomes" id="UP001431963">
    <property type="component" value="Unassembled WGS sequence"/>
</dbReference>
<dbReference type="InterPro" id="IPR001387">
    <property type="entry name" value="Cro/C1-type_HTH"/>
</dbReference>
<dbReference type="RefSeq" id="WP_335425471.1">
    <property type="nucleotide sequence ID" value="NZ_JBALHR010000025.1"/>
</dbReference>
<dbReference type="PANTHER" id="PTHR46797">
    <property type="entry name" value="HTH-TYPE TRANSCRIPTIONAL REGULATOR"/>
    <property type="match status" value="1"/>
</dbReference>
<gene>
    <name evidence="3" type="ORF">V6590_19960</name>
</gene>
<proteinExistence type="predicted"/>
<name>A0ABU8C0F3_9RHOB</name>
<reference evidence="3" key="1">
    <citation type="submission" date="2024-02" db="EMBL/GenBank/DDBJ databases">
        <title>Genome sequences of strain Gemmobacter sp. JM10B15.</title>
        <authorList>
            <person name="Zhang M."/>
        </authorList>
    </citation>
    <scope>NUCLEOTIDE SEQUENCE</scope>
    <source>
        <strain evidence="3">JM10B15</strain>
    </source>
</reference>
<feature type="domain" description="HTH cro/C1-type" evidence="2">
    <location>
        <begin position="47"/>
        <end position="100"/>
    </location>
</feature>
<protein>
    <submittedName>
        <fullName evidence="3">Helix-turn-helix transcriptional regulator</fullName>
    </submittedName>
</protein>
<dbReference type="Gene3D" id="1.10.260.40">
    <property type="entry name" value="lambda repressor-like DNA-binding domains"/>
    <property type="match status" value="1"/>
</dbReference>
<organism evidence="3 4">
    <name type="scientific">Gemmobacter denitrificans</name>
    <dbReference type="NCBI Taxonomy" id="3123040"/>
    <lineage>
        <taxon>Bacteria</taxon>
        <taxon>Pseudomonadati</taxon>
        <taxon>Pseudomonadota</taxon>
        <taxon>Alphaproteobacteria</taxon>
        <taxon>Rhodobacterales</taxon>
        <taxon>Paracoccaceae</taxon>
        <taxon>Gemmobacter</taxon>
    </lineage>
</organism>
<sequence length="259" mass="29399">MKVVRAAFGLRSWTLMIVPGIIFPSATWSDLMEVMERDAEYIANQCRYLRKMLGLTQENLADAAGLTVRTIQKMESGRHVPDVQTLRSIARGIGFDVTVFAKPTPEQEKRQQETMERALKKIVLVPTSPIKKANDFYSRNREWHALMINAEAVEADGALELTAAISEWMDDLDGIWEISTASQRLGYATSISQLCQELEGLGYLTHFGHFRQQHMLDKGLVWDVGLITFLPKADHDGHRYGLVTLDDPWEVPEQDRPKL</sequence>
<keyword evidence="1" id="KW-0238">DNA-binding</keyword>
<evidence type="ECO:0000259" key="2">
    <source>
        <dbReference type="PROSITE" id="PS50943"/>
    </source>
</evidence>
<dbReference type="PANTHER" id="PTHR46797:SF1">
    <property type="entry name" value="METHYLPHOSPHONATE SYNTHASE"/>
    <property type="match status" value="1"/>
</dbReference>
<dbReference type="SUPFAM" id="SSF47413">
    <property type="entry name" value="lambda repressor-like DNA-binding domains"/>
    <property type="match status" value="1"/>
</dbReference>
<comment type="caution">
    <text evidence="3">The sequence shown here is derived from an EMBL/GenBank/DDBJ whole genome shotgun (WGS) entry which is preliminary data.</text>
</comment>
<evidence type="ECO:0000313" key="4">
    <source>
        <dbReference type="Proteomes" id="UP001431963"/>
    </source>
</evidence>
<dbReference type="Pfam" id="PF01381">
    <property type="entry name" value="HTH_3"/>
    <property type="match status" value="1"/>
</dbReference>
<dbReference type="CDD" id="cd00093">
    <property type="entry name" value="HTH_XRE"/>
    <property type="match status" value="1"/>
</dbReference>
<evidence type="ECO:0000313" key="3">
    <source>
        <dbReference type="EMBL" id="MEH7830432.1"/>
    </source>
</evidence>
<dbReference type="EMBL" id="JBALHR010000025">
    <property type="protein sequence ID" value="MEH7830432.1"/>
    <property type="molecule type" value="Genomic_DNA"/>
</dbReference>
<keyword evidence="4" id="KW-1185">Reference proteome</keyword>
<dbReference type="SMART" id="SM00530">
    <property type="entry name" value="HTH_XRE"/>
    <property type="match status" value="1"/>
</dbReference>
<accession>A0ABU8C0F3</accession>
<dbReference type="InterPro" id="IPR010982">
    <property type="entry name" value="Lambda_DNA-bd_dom_sf"/>
</dbReference>
<dbReference type="InterPro" id="IPR050807">
    <property type="entry name" value="TransReg_Diox_bact_type"/>
</dbReference>